<dbReference type="AlphaFoldDB" id="A0A9P8JTS1"/>
<proteinExistence type="predicted"/>
<evidence type="ECO:0000313" key="3">
    <source>
        <dbReference type="Proteomes" id="UP000729357"/>
    </source>
</evidence>
<reference evidence="2" key="2">
    <citation type="submission" date="2021-08" db="EMBL/GenBank/DDBJ databases">
        <authorList>
            <person name="Gostincar C."/>
            <person name="Sun X."/>
            <person name="Song Z."/>
            <person name="Gunde-Cimerman N."/>
        </authorList>
    </citation>
    <scope>NUCLEOTIDE SEQUENCE</scope>
    <source>
        <strain evidence="2">EXF-9298</strain>
    </source>
</reference>
<dbReference type="EMBL" id="JAHFXS010001122">
    <property type="protein sequence ID" value="KAG9979488.1"/>
    <property type="molecule type" value="Genomic_DNA"/>
</dbReference>
<dbReference type="Proteomes" id="UP000729357">
    <property type="component" value="Unassembled WGS sequence"/>
</dbReference>
<comment type="caution">
    <text evidence="2">The sequence shown here is derived from an EMBL/GenBank/DDBJ whole genome shotgun (WGS) entry which is preliminary data.</text>
</comment>
<reference evidence="2" key="1">
    <citation type="journal article" date="2021" name="J Fungi (Basel)">
        <title>Virulence traits and population genomics of the black yeast Aureobasidium melanogenum.</title>
        <authorList>
            <person name="Cernosa A."/>
            <person name="Sun X."/>
            <person name="Gostincar C."/>
            <person name="Fang C."/>
            <person name="Gunde-Cimerman N."/>
            <person name="Song Z."/>
        </authorList>
    </citation>
    <scope>NUCLEOTIDE SEQUENCE</scope>
    <source>
        <strain evidence="2">EXF-9298</strain>
    </source>
</reference>
<protein>
    <submittedName>
        <fullName evidence="2">Uncharacterized protein</fullName>
    </submittedName>
</protein>
<name>A0A9P8JTS1_AURME</name>
<feature type="compositionally biased region" description="Low complexity" evidence="1">
    <location>
        <begin position="53"/>
        <end position="69"/>
    </location>
</feature>
<gene>
    <name evidence="2" type="ORF">KCU98_g8742</name>
</gene>
<accession>A0A9P8JTS1</accession>
<feature type="region of interest" description="Disordered" evidence="1">
    <location>
        <begin position="24"/>
        <end position="73"/>
    </location>
</feature>
<evidence type="ECO:0000256" key="1">
    <source>
        <dbReference type="SAM" id="MobiDB-lite"/>
    </source>
</evidence>
<evidence type="ECO:0000313" key="2">
    <source>
        <dbReference type="EMBL" id="KAG9979488.1"/>
    </source>
</evidence>
<keyword evidence="3" id="KW-1185">Reference proteome</keyword>
<sequence>MAPKKSQQQKLSLGDFLNDQSLGSWADEMETAPLPATPYQSSRTNTSSGGWGASSRAAAPAGDDAPAGGFRDRTAGYAVREQLPLPDKPPYTAHLGNLSFEVTEADVRDF</sequence>
<organism evidence="2 3">
    <name type="scientific">Aureobasidium melanogenum</name>
    <name type="common">Aureobasidium pullulans var. melanogenum</name>
    <dbReference type="NCBI Taxonomy" id="46634"/>
    <lineage>
        <taxon>Eukaryota</taxon>
        <taxon>Fungi</taxon>
        <taxon>Dikarya</taxon>
        <taxon>Ascomycota</taxon>
        <taxon>Pezizomycotina</taxon>
        <taxon>Dothideomycetes</taxon>
        <taxon>Dothideomycetidae</taxon>
        <taxon>Dothideales</taxon>
        <taxon>Saccotheciaceae</taxon>
        <taxon>Aureobasidium</taxon>
    </lineage>
</organism>
<feature type="non-terminal residue" evidence="2">
    <location>
        <position position="1"/>
    </location>
</feature>